<evidence type="ECO:0000256" key="4">
    <source>
        <dbReference type="ARBA" id="ARBA00023136"/>
    </source>
</evidence>
<protein>
    <submittedName>
        <fullName evidence="6">VIT family protein</fullName>
    </submittedName>
</protein>
<keyword evidence="3 5" id="KW-1133">Transmembrane helix</keyword>
<dbReference type="Pfam" id="PF01988">
    <property type="entry name" value="VIT1"/>
    <property type="match status" value="1"/>
</dbReference>
<keyword evidence="2 5" id="KW-0812">Transmembrane</keyword>
<comment type="caution">
    <text evidence="6">The sequence shown here is derived from an EMBL/GenBank/DDBJ whole genome shotgun (WGS) entry which is preliminary data.</text>
</comment>
<evidence type="ECO:0000313" key="6">
    <source>
        <dbReference type="EMBL" id="GAA3617237.1"/>
    </source>
</evidence>
<organism evidence="6 7">
    <name type="scientific">Microlunatus ginsengisoli</name>
    <dbReference type="NCBI Taxonomy" id="363863"/>
    <lineage>
        <taxon>Bacteria</taxon>
        <taxon>Bacillati</taxon>
        <taxon>Actinomycetota</taxon>
        <taxon>Actinomycetes</taxon>
        <taxon>Propionibacteriales</taxon>
        <taxon>Propionibacteriaceae</taxon>
        <taxon>Microlunatus</taxon>
    </lineage>
</organism>
<feature type="transmembrane region" description="Helical" evidence="5">
    <location>
        <begin position="211"/>
        <end position="232"/>
    </location>
</feature>
<feature type="transmembrane region" description="Helical" evidence="5">
    <location>
        <begin position="152"/>
        <end position="174"/>
    </location>
</feature>
<dbReference type="EMBL" id="BAABAB010000014">
    <property type="protein sequence ID" value="GAA3617237.1"/>
    <property type="molecule type" value="Genomic_DNA"/>
</dbReference>
<evidence type="ECO:0000256" key="5">
    <source>
        <dbReference type="SAM" id="Phobius"/>
    </source>
</evidence>
<reference evidence="7" key="1">
    <citation type="journal article" date="2019" name="Int. J. Syst. Evol. Microbiol.">
        <title>The Global Catalogue of Microorganisms (GCM) 10K type strain sequencing project: providing services to taxonomists for standard genome sequencing and annotation.</title>
        <authorList>
            <consortium name="The Broad Institute Genomics Platform"/>
            <consortium name="The Broad Institute Genome Sequencing Center for Infectious Disease"/>
            <person name="Wu L."/>
            <person name="Ma J."/>
        </authorList>
    </citation>
    <scope>NUCLEOTIDE SEQUENCE [LARGE SCALE GENOMIC DNA]</scope>
    <source>
        <strain evidence="7">JCM 16929</strain>
    </source>
</reference>
<keyword evidence="4 5" id="KW-0472">Membrane</keyword>
<evidence type="ECO:0000256" key="1">
    <source>
        <dbReference type="ARBA" id="ARBA00004127"/>
    </source>
</evidence>
<dbReference type="PANTHER" id="PTHR31851">
    <property type="entry name" value="FE(2+)/MN(2+) TRANSPORTER PCL1"/>
    <property type="match status" value="1"/>
</dbReference>
<dbReference type="Proteomes" id="UP001501490">
    <property type="component" value="Unassembled WGS sequence"/>
</dbReference>
<proteinExistence type="predicted"/>
<keyword evidence="7" id="KW-1185">Reference proteome</keyword>
<name>A0ABP6ZQK6_9ACTN</name>
<accession>A0ABP6ZQK6</accession>
<dbReference type="InterPro" id="IPR008217">
    <property type="entry name" value="Ccc1_fam"/>
</dbReference>
<evidence type="ECO:0000256" key="2">
    <source>
        <dbReference type="ARBA" id="ARBA00022692"/>
    </source>
</evidence>
<sequence>MTAGDTFRSWSVRRGFDRERVRAMTVDANDGIIATAGIVEGFSGAGATLTTLIIAAVSAMIAGTIALAGAKYAEAAGDRDAELALMEEERRQLALSPAEEFDELVEHYRGRGLTPELARQVAGELTARDALSAHLRAEHGWSEADITKPGTVAVIAGISFAIGSGVPLAAILVAPEDARAIWTIVIVALALVVTSVVAARSGRVSVARTVGRSLAIGVGTMLLTLGAGYLIAF</sequence>
<feature type="transmembrane region" description="Helical" evidence="5">
    <location>
        <begin position="49"/>
        <end position="70"/>
    </location>
</feature>
<evidence type="ECO:0000313" key="7">
    <source>
        <dbReference type="Proteomes" id="UP001501490"/>
    </source>
</evidence>
<evidence type="ECO:0000256" key="3">
    <source>
        <dbReference type="ARBA" id="ARBA00022989"/>
    </source>
</evidence>
<comment type="subcellular location">
    <subcellularLocation>
        <location evidence="1">Endomembrane system</location>
        <topology evidence="1">Multi-pass membrane protein</topology>
    </subcellularLocation>
</comment>
<feature type="transmembrane region" description="Helical" evidence="5">
    <location>
        <begin position="180"/>
        <end position="199"/>
    </location>
</feature>
<gene>
    <name evidence="6" type="ORF">GCM10022236_19180</name>
</gene>